<dbReference type="InterPro" id="IPR000073">
    <property type="entry name" value="AB_hydrolase_1"/>
</dbReference>
<dbReference type="Proteomes" id="UP000654257">
    <property type="component" value="Unassembled WGS sequence"/>
</dbReference>
<name>A0A917D4J7_9NOCA</name>
<dbReference type="PANTHER" id="PTHR43194">
    <property type="entry name" value="HYDROLASE ALPHA/BETA FOLD FAMILY"/>
    <property type="match status" value="1"/>
</dbReference>
<evidence type="ECO:0000313" key="2">
    <source>
        <dbReference type="EMBL" id="GGG11467.1"/>
    </source>
</evidence>
<dbReference type="RefSeq" id="WP_188545385.1">
    <property type="nucleotide sequence ID" value="NZ_BMCU01000003.1"/>
</dbReference>
<dbReference type="GO" id="GO:0016787">
    <property type="term" value="F:hydrolase activity"/>
    <property type="evidence" value="ECO:0007669"/>
    <property type="project" value="UniProtKB-KW"/>
</dbReference>
<accession>A0A917D4J7</accession>
<sequence>MTAQQIEPTPAELAEIQRANTSGKQPVVFVHGLWLLDSSWDRWAAFFEDSGYVAVTPGWPDDPDNVEEARRDPDVFAGKSVGDVAAYQQAVIERLNVRPVIVGHSFGGVLVQILAGRGLAAATVAISPAPSRGVLPLPLNALRAAAPALSNPANRHRAITLTYDQFRFGFANAVDEDEAHALYTQFHVAGSGIPLFQAAFANINPGSEVKAAKTGADRGPMLVLVGSDDHQAPPAIARATFEKQKKNKHFATEYGVVPGRGHSITIDSGWEEVAQTCLDFFRKNA</sequence>
<evidence type="ECO:0000313" key="3">
    <source>
        <dbReference type="Proteomes" id="UP000654257"/>
    </source>
</evidence>
<dbReference type="Gene3D" id="3.40.50.1820">
    <property type="entry name" value="alpha/beta hydrolase"/>
    <property type="match status" value="1"/>
</dbReference>
<dbReference type="EMBL" id="BMCU01000003">
    <property type="protein sequence ID" value="GGG11467.1"/>
    <property type="molecule type" value="Genomic_DNA"/>
</dbReference>
<reference evidence="2" key="1">
    <citation type="journal article" date="2014" name="Int. J. Syst. Evol. Microbiol.">
        <title>Complete genome sequence of Corynebacterium casei LMG S-19264T (=DSM 44701T), isolated from a smear-ripened cheese.</title>
        <authorList>
            <consortium name="US DOE Joint Genome Institute (JGI-PGF)"/>
            <person name="Walter F."/>
            <person name="Albersmeier A."/>
            <person name="Kalinowski J."/>
            <person name="Ruckert C."/>
        </authorList>
    </citation>
    <scope>NUCLEOTIDE SEQUENCE</scope>
    <source>
        <strain evidence="2">CCM 7905</strain>
    </source>
</reference>
<dbReference type="InterPro" id="IPR050228">
    <property type="entry name" value="Carboxylesterase_BioH"/>
</dbReference>
<dbReference type="PANTHER" id="PTHR43194:SF5">
    <property type="entry name" value="PIMELOYL-[ACYL-CARRIER PROTEIN] METHYL ESTER ESTERASE"/>
    <property type="match status" value="1"/>
</dbReference>
<gene>
    <name evidence="2" type="ORF">GCM10007304_26860</name>
</gene>
<comment type="caution">
    <text evidence="2">The sequence shown here is derived from an EMBL/GenBank/DDBJ whole genome shotgun (WGS) entry which is preliminary data.</text>
</comment>
<proteinExistence type="predicted"/>
<feature type="domain" description="AB hydrolase-1" evidence="1">
    <location>
        <begin position="27"/>
        <end position="275"/>
    </location>
</feature>
<keyword evidence="3" id="KW-1185">Reference proteome</keyword>
<dbReference type="AlphaFoldDB" id="A0A917D4J7"/>
<dbReference type="InterPro" id="IPR029058">
    <property type="entry name" value="AB_hydrolase_fold"/>
</dbReference>
<dbReference type="Pfam" id="PF12697">
    <property type="entry name" value="Abhydrolase_6"/>
    <property type="match status" value="1"/>
</dbReference>
<reference evidence="2" key="2">
    <citation type="submission" date="2020-09" db="EMBL/GenBank/DDBJ databases">
        <authorList>
            <person name="Sun Q."/>
            <person name="Sedlacek I."/>
        </authorList>
    </citation>
    <scope>NUCLEOTIDE SEQUENCE</scope>
    <source>
        <strain evidence="2">CCM 7905</strain>
    </source>
</reference>
<keyword evidence="2" id="KW-0378">Hydrolase</keyword>
<evidence type="ECO:0000259" key="1">
    <source>
        <dbReference type="Pfam" id="PF12697"/>
    </source>
</evidence>
<protein>
    <submittedName>
        <fullName evidence="2">Alpha/beta hydrolase</fullName>
    </submittedName>
</protein>
<organism evidence="2 3">
    <name type="scientific">Rhodococcoides trifolii</name>
    <dbReference type="NCBI Taxonomy" id="908250"/>
    <lineage>
        <taxon>Bacteria</taxon>
        <taxon>Bacillati</taxon>
        <taxon>Actinomycetota</taxon>
        <taxon>Actinomycetes</taxon>
        <taxon>Mycobacteriales</taxon>
        <taxon>Nocardiaceae</taxon>
        <taxon>Rhodococcoides</taxon>
    </lineage>
</organism>
<dbReference type="SUPFAM" id="SSF53474">
    <property type="entry name" value="alpha/beta-Hydrolases"/>
    <property type="match status" value="1"/>
</dbReference>